<protein>
    <submittedName>
        <fullName evidence="10">Spore germination protein</fullName>
    </submittedName>
</protein>
<dbReference type="InterPro" id="IPR008844">
    <property type="entry name" value="Spore_GerAC-like"/>
</dbReference>
<evidence type="ECO:0000256" key="1">
    <source>
        <dbReference type="ARBA" id="ARBA00004635"/>
    </source>
</evidence>
<evidence type="ECO:0000256" key="4">
    <source>
        <dbReference type="ARBA" id="ARBA00022729"/>
    </source>
</evidence>
<dbReference type="EMBL" id="BAUU01000006">
    <property type="protein sequence ID" value="GAE29741.1"/>
    <property type="molecule type" value="Genomic_DNA"/>
</dbReference>
<evidence type="ECO:0000256" key="2">
    <source>
        <dbReference type="ARBA" id="ARBA00007886"/>
    </source>
</evidence>
<feature type="domain" description="Spore germination GerAC-like C-terminal" evidence="8">
    <location>
        <begin position="227"/>
        <end position="391"/>
    </location>
</feature>
<keyword evidence="4" id="KW-0732">Signal</keyword>
<reference evidence="10" key="1">
    <citation type="journal article" date="2014" name="Genome Announc.">
        <title>Draft Genome Sequences of Three Alkaliphilic Bacillus Strains, Bacillus wakoensis JCM 9140T, Bacillus akibai JCM 9157T, and Bacillus hemicellulosilyticus JCM 9152T.</title>
        <authorList>
            <person name="Yuki M."/>
            <person name="Oshima K."/>
            <person name="Suda W."/>
            <person name="Oshida Y."/>
            <person name="Kitamura K."/>
            <person name="Iida T."/>
            <person name="Hattori M."/>
            <person name="Ohkuma M."/>
        </authorList>
    </citation>
    <scope>NUCLEOTIDE SEQUENCE [LARGE SCALE GENOMIC DNA]</scope>
    <source>
        <strain evidence="10">JCM 9152</strain>
    </source>
</reference>
<keyword evidence="11" id="KW-1185">Reference proteome</keyword>
<keyword evidence="5" id="KW-0472">Membrane</keyword>
<proteinExistence type="inferred from homology"/>
<dbReference type="PANTHER" id="PTHR35789">
    <property type="entry name" value="SPORE GERMINATION PROTEIN B3"/>
    <property type="match status" value="1"/>
</dbReference>
<dbReference type="Gene3D" id="3.30.300.210">
    <property type="entry name" value="Nutrient germinant receptor protein C, domain 3"/>
    <property type="match status" value="1"/>
</dbReference>
<evidence type="ECO:0000313" key="11">
    <source>
        <dbReference type="Proteomes" id="UP000018895"/>
    </source>
</evidence>
<organism evidence="10 11">
    <name type="scientific">Halalkalibacter hemicellulosilyticusJCM 9152</name>
    <dbReference type="NCBI Taxonomy" id="1236971"/>
    <lineage>
        <taxon>Bacteria</taxon>
        <taxon>Bacillati</taxon>
        <taxon>Bacillota</taxon>
        <taxon>Bacilli</taxon>
        <taxon>Bacillales</taxon>
        <taxon>Bacillaceae</taxon>
        <taxon>Halalkalibacter</taxon>
    </lineage>
</organism>
<dbReference type="PANTHER" id="PTHR35789:SF1">
    <property type="entry name" value="SPORE GERMINATION PROTEIN B3"/>
    <property type="match status" value="1"/>
</dbReference>
<dbReference type="InterPro" id="IPR038501">
    <property type="entry name" value="Spore_GerAC_C_sf"/>
</dbReference>
<evidence type="ECO:0000313" key="10">
    <source>
        <dbReference type="EMBL" id="GAE29741.1"/>
    </source>
</evidence>
<dbReference type="GO" id="GO:0016020">
    <property type="term" value="C:membrane"/>
    <property type="evidence" value="ECO:0007669"/>
    <property type="project" value="UniProtKB-SubCell"/>
</dbReference>
<dbReference type="RefSeq" id="WP_035341633.1">
    <property type="nucleotide sequence ID" value="NZ_BAUU01000006.1"/>
</dbReference>
<evidence type="ECO:0000256" key="3">
    <source>
        <dbReference type="ARBA" id="ARBA00022544"/>
    </source>
</evidence>
<dbReference type="PROSITE" id="PS51257">
    <property type="entry name" value="PROKAR_LIPOPROTEIN"/>
    <property type="match status" value="1"/>
</dbReference>
<accession>W4QCF8</accession>
<dbReference type="NCBIfam" id="TIGR02887">
    <property type="entry name" value="spore_ger_x_C"/>
    <property type="match status" value="1"/>
</dbReference>
<dbReference type="Proteomes" id="UP000018895">
    <property type="component" value="Unassembled WGS sequence"/>
</dbReference>
<comment type="similarity">
    <text evidence="2">Belongs to the GerABKC lipoprotein family.</text>
</comment>
<evidence type="ECO:0000256" key="7">
    <source>
        <dbReference type="ARBA" id="ARBA00023288"/>
    </source>
</evidence>
<keyword evidence="7" id="KW-0449">Lipoprotein</keyword>
<dbReference type="STRING" id="1236971.JCM9152_1121"/>
<gene>
    <name evidence="10" type="ORF">JCM9152_1121</name>
</gene>
<comment type="caution">
    <text evidence="10">The sequence shown here is derived from an EMBL/GenBank/DDBJ whole genome shotgun (WGS) entry which is preliminary data.</text>
</comment>
<dbReference type="AlphaFoldDB" id="W4QCF8"/>
<keyword evidence="6" id="KW-0564">Palmitate</keyword>
<dbReference type="InterPro" id="IPR057336">
    <property type="entry name" value="GerAC_N"/>
</dbReference>
<evidence type="ECO:0000259" key="8">
    <source>
        <dbReference type="Pfam" id="PF05504"/>
    </source>
</evidence>
<evidence type="ECO:0000256" key="6">
    <source>
        <dbReference type="ARBA" id="ARBA00023139"/>
    </source>
</evidence>
<dbReference type="OrthoDB" id="2569624at2"/>
<name>W4QCF8_9BACI</name>
<dbReference type="InterPro" id="IPR046953">
    <property type="entry name" value="Spore_GerAC-like_C"/>
</dbReference>
<keyword evidence="3" id="KW-0309">Germination</keyword>
<comment type="subcellular location">
    <subcellularLocation>
        <location evidence="1">Membrane</location>
        <topology evidence="1">Lipid-anchor</topology>
    </subcellularLocation>
</comment>
<dbReference type="Pfam" id="PF25198">
    <property type="entry name" value="Spore_GerAC_N"/>
    <property type="match status" value="1"/>
</dbReference>
<evidence type="ECO:0000256" key="5">
    <source>
        <dbReference type="ARBA" id="ARBA00023136"/>
    </source>
</evidence>
<evidence type="ECO:0000259" key="9">
    <source>
        <dbReference type="Pfam" id="PF25198"/>
    </source>
</evidence>
<feature type="domain" description="Spore germination protein N-terminal" evidence="9">
    <location>
        <begin position="26"/>
        <end position="213"/>
    </location>
</feature>
<dbReference type="Pfam" id="PF05504">
    <property type="entry name" value="Spore_GerAC"/>
    <property type="match status" value="1"/>
</dbReference>
<dbReference type="GO" id="GO:0009847">
    <property type="term" value="P:spore germination"/>
    <property type="evidence" value="ECO:0007669"/>
    <property type="project" value="InterPro"/>
</dbReference>
<sequence>MTQNHKYSCFFLALGSFFFLTGCWSSHEIEDRSFGVAVAFDKGQKTQIENELEETGAGFPERDLVTLTYQFINPLDSAEQNNGDGPTLNSYINLSQTGDSIHQIVREMALRKDRPVFTPHLKVVVISEELLSTLSLQQLLDFFLHDDSLRLSSRLLVSKGKASDALEVTSASDIPAFHLHGITENRHRTTKILPPLSLAKLKGKLQSDSSFLIQNVATANEEVKFAGAAIINGETKKWHGFLNEEDVEGLTWLKGEGEGGVLKTFDEQSGQIVLFEVDVMKSKITSNVDENKISFDVSIKSEGRLSENWVITDNADDNEFLKRLEKAGEKEVERLVKGVLEKMQKEYQVDVADFGEDLRIQHPRIWETVKGDWDRTFSDIPITVDVTLTIVQ</sequence>